<dbReference type="CDD" id="cd06080">
    <property type="entry name" value="PWWP_MUM1-like"/>
    <property type="match status" value="1"/>
</dbReference>
<name>A0A9J6FGB8_HAELO</name>
<comment type="caution">
    <text evidence="3">The sequence shown here is derived from an EMBL/GenBank/DDBJ whole genome shotgun (WGS) entry which is preliminary data.</text>
</comment>
<gene>
    <name evidence="3" type="ORF">HPB48_005096</name>
</gene>
<feature type="compositionally biased region" description="Low complexity" evidence="1">
    <location>
        <begin position="1"/>
        <end position="17"/>
    </location>
</feature>
<keyword evidence="4" id="KW-1185">Reference proteome</keyword>
<feature type="domain" description="PWWP" evidence="2">
    <location>
        <begin position="476"/>
        <end position="613"/>
    </location>
</feature>
<dbReference type="InterPro" id="IPR048795">
    <property type="entry name" value="PWP3A_3B_4_C"/>
</dbReference>
<dbReference type="EMBL" id="JABSTR010000001">
    <property type="protein sequence ID" value="KAH9361751.1"/>
    <property type="molecule type" value="Genomic_DNA"/>
</dbReference>
<organism evidence="3 4">
    <name type="scientific">Haemaphysalis longicornis</name>
    <name type="common">Bush tick</name>
    <dbReference type="NCBI Taxonomy" id="44386"/>
    <lineage>
        <taxon>Eukaryota</taxon>
        <taxon>Metazoa</taxon>
        <taxon>Ecdysozoa</taxon>
        <taxon>Arthropoda</taxon>
        <taxon>Chelicerata</taxon>
        <taxon>Arachnida</taxon>
        <taxon>Acari</taxon>
        <taxon>Parasitiformes</taxon>
        <taxon>Ixodida</taxon>
        <taxon>Ixodoidea</taxon>
        <taxon>Ixodidae</taxon>
        <taxon>Haemaphysalinae</taxon>
        <taxon>Haemaphysalis</taxon>
    </lineage>
</organism>
<proteinExistence type="predicted"/>
<evidence type="ECO:0000313" key="3">
    <source>
        <dbReference type="EMBL" id="KAH9361751.1"/>
    </source>
</evidence>
<reference evidence="3 4" key="1">
    <citation type="journal article" date="2020" name="Cell">
        <title>Large-Scale Comparative Analyses of Tick Genomes Elucidate Their Genetic Diversity and Vector Capacities.</title>
        <authorList>
            <consortium name="Tick Genome and Microbiome Consortium (TIGMIC)"/>
            <person name="Jia N."/>
            <person name="Wang J."/>
            <person name="Shi W."/>
            <person name="Du L."/>
            <person name="Sun Y."/>
            <person name="Zhan W."/>
            <person name="Jiang J.F."/>
            <person name="Wang Q."/>
            <person name="Zhang B."/>
            <person name="Ji P."/>
            <person name="Bell-Sakyi L."/>
            <person name="Cui X.M."/>
            <person name="Yuan T.T."/>
            <person name="Jiang B.G."/>
            <person name="Yang W.F."/>
            <person name="Lam T.T."/>
            <person name="Chang Q.C."/>
            <person name="Ding S.J."/>
            <person name="Wang X.J."/>
            <person name="Zhu J.G."/>
            <person name="Ruan X.D."/>
            <person name="Zhao L."/>
            <person name="Wei J.T."/>
            <person name="Ye R.Z."/>
            <person name="Que T.C."/>
            <person name="Du C.H."/>
            <person name="Zhou Y.H."/>
            <person name="Cheng J.X."/>
            <person name="Dai P.F."/>
            <person name="Guo W.B."/>
            <person name="Han X.H."/>
            <person name="Huang E.J."/>
            <person name="Li L.F."/>
            <person name="Wei W."/>
            <person name="Gao Y.C."/>
            <person name="Liu J.Z."/>
            <person name="Shao H.Z."/>
            <person name="Wang X."/>
            <person name="Wang C.C."/>
            <person name="Yang T.C."/>
            <person name="Huo Q.B."/>
            <person name="Li W."/>
            <person name="Chen H.Y."/>
            <person name="Chen S.E."/>
            <person name="Zhou L.G."/>
            <person name="Ni X.B."/>
            <person name="Tian J.H."/>
            <person name="Sheng Y."/>
            <person name="Liu T."/>
            <person name="Pan Y.S."/>
            <person name="Xia L.Y."/>
            <person name="Li J."/>
            <person name="Zhao F."/>
            <person name="Cao W.C."/>
        </authorList>
    </citation>
    <scope>NUCLEOTIDE SEQUENCE [LARGE SCALE GENOMIC DNA]</scope>
    <source>
        <strain evidence="3">HaeL-2018</strain>
    </source>
</reference>
<dbReference type="AlphaFoldDB" id="A0A9J6FGB8"/>
<dbReference type="VEuPathDB" id="VectorBase:HLOH_053111"/>
<dbReference type="Pfam" id="PF20886">
    <property type="entry name" value="PWP3A-B_C"/>
    <property type="match status" value="1"/>
</dbReference>
<dbReference type="Gene3D" id="2.30.30.140">
    <property type="match status" value="1"/>
</dbReference>
<feature type="region of interest" description="Disordered" evidence="1">
    <location>
        <begin position="1"/>
        <end position="125"/>
    </location>
</feature>
<feature type="region of interest" description="Disordered" evidence="1">
    <location>
        <begin position="251"/>
        <end position="329"/>
    </location>
</feature>
<dbReference type="InterPro" id="IPR035504">
    <property type="entry name" value="MUM1-like_PWWP"/>
</dbReference>
<evidence type="ECO:0000259" key="2">
    <source>
        <dbReference type="Pfam" id="PF20886"/>
    </source>
</evidence>
<dbReference type="OrthoDB" id="10013064at2759"/>
<dbReference type="OMA" id="WFGPIDN"/>
<evidence type="ECO:0000313" key="4">
    <source>
        <dbReference type="Proteomes" id="UP000821853"/>
    </source>
</evidence>
<protein>
    <recommendedName>
        <fullName evidence="2">PWWP domain-containing protein</fullName>
    </recommendedName>
</protein>
<accession>A0A9J6FGB8</accession>
<feature type="compositionally biased region" description="Acidic residues" evidence="1">
    <location>
        <begin position="308"/>
        <end position="321"/>
    </location>
</feature>
<dbReference type="Proteomes" id="UP000821853">
    <property type="component" value="Chromosome 1"/>
</dbReference>
<sequence length="652" mass="72357">MKTAAGVSAKSSSSATEGGSGKQLGVPESSGSHVNETADRVEDSSLDVGEELENHVGAPAQPLEESERVAGDDGATSECAAVPAVAAQNGFEGSAEAEPRRSARARKPSVRLRSPCPETGDKAAARSPLAALRDRLRIDRVPPSLLALVADSLEVPDELKSLPSKMERMKFSNGSSVPAKKAAAKRLAKDKGFSVYYRLQCTSTDEYTLFYDCGDCRFRTSRLDNLVRHKKTDCPHVKDFFSWDNNNFKEATQTPKKRALSPTAHGDGGNEEAVKNSSAKRKGSPRKLSPEKKESASAALKSKRALEPLEESSEEEEEDPSTSDGTTHEKIEFAEDDVVWVEWKRLHWPALVRKVYPKSRKAKLFLIGSVASQENILVNIKKMFNFNNAERNRCFLNEGRVGRDSALVKAAQKAEEFLRKRCLGININAKKFFCDGEEGPPSDASDDAFLDSELWLDCDLDPSEASGDQLEATVARIKERRKRQNEKLVQCIKDGKVNSHLLAVLNGNVPSERHKLFNSPLQSERLQLKHWPWFGPIDNCSQQEEIYEFCIELLKANSALDPTFDIASYVIEVWCPEAVMKALCLTRSVDMEKAEEILLRAVIHSRVEQEASKRQVGAHSPTAVESREEAERLHNECRDMDIEDEVLNALNF</sequence>
<evidence type="ECO:0000256" key="1">
    <source>
        <dbReference type="SAM" id="MobiDB-lite"/>
    </source>
</evidence>